<sequence>MNKLAIGSAMAALLALSAPAFAQDQEGLVNVSVDGNTVQVPVSVAANVCDIEVDVLSADFVGTDQTACSVDQQTAATNDFPGYEDTPGKGGGNKSGLVNVSVDGNSVQVPIGVAANVCDIDANVLARDFKGSDEDVCEIDQETASANNFPTLKDALPADTIVDTEAPATDN</sequence>
<gene>
    <name evidence="4" type="ORF">GE300_15535</name>
</gene>
<dbReference type="AlphaFoldDB" id="A0A6L5Z370"/>
<accession>A0A6L5Z370</accession>
<evidence type="ECO:0000313" key="5">
    <source>
        <dbReference type="Proteomes" id="UP000474957"/>
    </source>
</evidence>
<protein>
    <recommendedName>
        <fullName evidence="3">Chaplin domain-containing protein</fullName>
    </recommendedName>
</protein>
<dbReference type="EMBL" id="WIND01000014">
    <property type="protein sequence ID" value="MSU91006.1"/>
    <property type="molecule type" value="Genomic_DNA"/>
</dbReference>
<dbReference type="RefSeq" id="WP_154447728.1">
    <property type="nucleotide sequence ID" value="NZ_WIND01000014.1"/>
</dbReference>
<dbReference type="InterPro" id="IPR005528">
    <property type="entry name" value="ChpA-H"/>
</dbReference>
<reference evidence="4 5" key="1">
    <citation type="submission" date="2019-10" db="EMBL/GenBank/DDBJ databases">
        <title>Cognatihalovulum marinum gen. nov. sp. nov., a new member of the family Rhodobacteraceae isolated from deep seawater of the Northwest Indian Ocean.</title>
        <authorList>
            <person name="Ruan C."/>
            <person name="Wang J."/>
            <person name="Zheng X."/>
            <person name="Song L."/>
            <person name="Zhu Y."/>
            <person name="Huang Y."/>
            <person name="Lu Z."/>
            <person name="Du W."/>
            <person name="Huang L."/>
            <person name="Dai X."/>
        </authorList>
    </citation>
    <scope>NUCLEOTIDE SEQUENCE [LARGE SCALE GENOMIC DNA]</scope>
    <source>
        <strain evidence="4 5">2CG4</strain>
    </source>
</reference>
<keyword evidence="2" id="KW-0732">Signal</keyword>
<feature type="domain" description="Chaplin" evidence="3">
    <location>
        <begin position="34"/>
        <end position="57"/>
    </location>
</feature>
<keyword evidence="1" id="KW-0034">Amyloid</keyword>
<dbReference type="Pfam" id="PF03777">
    <property type="entry name" value="ChpA-C"/>
    <property type="match status" value="1"/>
</dbReference>
<evidence type="ECO:0000259" key="3">
    <source>
        <dbReference type="Pfam" id="PF03777"/>
    </source>
</evidence>
<dbReference type="Proteomes" id="UP000474957">
    <property type="component" value="Unassembled WGS sequence"/>
</dbReference>
<proteinExistence type="predicted"/>
<keyword evidence="5" id="KW-1185">Reference proteome</keyword>
<name>A0A6L5Z370_9RHOB</name>
<comment type="caution">
    <text evidence="4">The sequence shown here is derived from an EMBL/GenBank/DDBJ whole genome shotgun (WGS) entry which is preliminary data.</text>
</comment>
<evidence type="ECO:0000256" key="1">
    <source>
        <dbReference type="ARBA" id="ARBA00023087"/>
    </source>
</evidence>
<evidence type="ECO:0000256" key="2">
    <source>
        <dbReference type="SAM" id="SignalP"/>
    </source>
</evidence>
<feature type="signal peptide" evidence="2">
    <location>
        <begin position="1"/>
        <end position="22"/>
    </location>
</feature>
<evidence type="ECO:0000313" key="4">
    <source>
        <dbReference type="EMBL" id="MSU91006.1"/>
    </source>
</evidence>
<organism evidence="4 5">
    <name type="scientific">Halovulum marinum</name>
    <dbReference type="NCBI Taxonomy" id="2662447"/>
    <lineage>
        <taxon>Bacteria</taxon>
        <taxon>Pseudomonadati</taxon>
        <taxon>Pseudomonadota</taxon>
        <taxon>Alphaproteobacteria</taxon>
        <taxon>Rhodobacterales</taxon>
        <taxon>Paracoccaceae</taxon>
        <taxon>Halovulum</taxon>
    </lineage>
</organism>
<feature type="chain" id="PRO_5026796946" description="Chaplin domain-containing protein" evidence="2">
    <location>
        <begin position="23"/>
        <end position="171"/>
    </location>
</feature>